<dbReference type="Proteomes" id="UP001445076">
    <property type="component" value="Unassembled WGS sequence"/>
</dbReference>
<gene>
    <name evidence="1" type="ORF">OTU49_015882</name>
</gene>
<dbReference type="EMBL" id="JARKIK010000011">
    <property type="protein sequence ID" value="KAK8748598.1"/>
    <property type="molecule type" value="Genomic_DNA"/>
</dbReference>
<reference evidence="1 2" key="1">
    <citation type="journal article" date="2024" name="BMC Genomics">
        <title>Genome assembly of redclaw crayfish (Cherax quadricarinatus) provides insights into its immune adaptation and hypoxia tolerance.</title>
        <authorList>
            <person name="Liu Z."/>
            <person name="Zheng J."/>
            <person name="Li H."/>
            <person name="Fang K."/>
            <person name="Wang S."/>
            <person name="He J."/>
            <person name="Zhou D."/>
            <person name="Weng S."/>
            <person name="Chi M."/>
            <person name="Gu Z."/>
            <person name="He J."/>
            <person name="Li F."/>
            <person name="Wang M."/>
        </authorList>
    </citation>
    <scope>NUCLEOTIDE SEQUENCE [LARGE SCALE GENOMIC DNA]</scope>
    <source>
        <strain evidence="1">ZL_2023a</strain>
    </source>
</reference>
<evidence type="ECO:0000313" key="1">
    <source>
        <dbReference type="EMBL" id="KAK8748598.1"/>
    </source>
</evidence>
<protein>
    <submittedName>
        <fullName evidence="1">Uncharacterized protein</fullName>
    </submittedName>
</protein>
<keyword evidence="2" id="KW-1185">Reference proteome</keyword>
<evidence type="ECO:0000313" key="2">
    <source>
        <dbReference type="Proteomes" id="UP001445076"/>
    </source>
</evidence>
<comment type="caution">
    <text evidence="1">The sequence shown here is derived from an EMBL/GenBank/DDBJ whole genome shotgun (WGS) entry which is preliminary data.</text>
</comment>
<dbReference type="AlphaFoldDB" id="A0AAW0YA57"/>
<name>A0AAW0YA57_CHEQU</name>
<accession>A0AAW0YA57</accession>
<feature type="non-terminal residue" evidence="1">
    <location>
        <position position="1"/>
    </location>
</feature>
<organism evidence="1 2">
    <name type="scientific">Cherax quadricarinatus</name>
    <name type="common">Australian red claw crayfish</name>
    <dbReference type="NCBI Taxonomy" id="27406"/>
    <lineage>
        <taxon>Eukaryota</taxon>
        <taxon>Metazoa</taxon>
        <taxon>Ecdysozoa</taxon>
        <taxon>Arthropoda</taxon>
        <taxon>Crustacea</taxon>
        <taxon>Multicrustacea</taxon>
        <taxon>Malacostraca</taxon>
        <taxon>Eumalacostraca</taxon>
        <taxon>Eucarida</taxon>
        <taxon>Decapoda</taxon>
        <taxon>Pleocyemata</taxon>
        <taxon>Astacidea</taxon>
        <taxon>Parastacoidea</taxon>
        <taxon>Parastacidae</taxon>
        <taxon>Cherax</taxon>
    </lineage>
</organism>
<proteinExistence type="predicted"/>
<sequence>YFKTIVYPSRKEHFPVSLPSGFGEMGSIPCTSLPLDTYHQSSIPSGSGGMGPIPHIYWPLETSNAPIPQDVKDGLHTPVPSCIIRTSITNDPCPPPQHPEVTK</sequence>